<dbReference type="GO" id="GO:0008171">
    <property type="term" value="F:O-methyltransferase activity"/>
    <property type="evidence" value="ECO:0007669"/>
    <property type="project" value="InterPro"/>
</dbReference>
<evidence type="ECO:0000259" key="5">
    <source>
        <dbReference type="Pfam" id="PF00891"/>
    </source>
</evidence>
<dbReference type="PIRSF" id="PIRSF005739">
    <property type="entry name" value="O-mtase"/>
    <property type="match status" value="1"/>
</dbReference>
<comment type="caution">
    <text evidence="7">The sequence shown here is derived from an EMBL/GenBank/DDBJ whole genome shotgun (WGS) entry which is preliminary data.</text>
</comment>
<dbReference type="InterPro" id="IPR001077">
    <property type="entry name" value="COMT_C"/>
</dbReference>
<dbReference type="PROSITE" id="PS51683">
    <property type="entry name" value="SAM_OMT_II"/>
    <property type="match status" value="1"/>
</dbReference>
<accession>A0A8H6C713</accession>
<evidence type="ECO:0008006" key="9">
    <source>
        <dbReference type="Google" id="ProtNLM"/>
    </source>
</evidence>
<dbReference type="PANTHER" id="PTHR43712">
    <property type="entry name" value="PUTATIVE (AFU_ORTHOLOGUE AFUA_4G14580)-RELATED"/>
    <property type="match status" value="1"/>
</dbReference>
<dbReference type="Pfam" id="PF00891">
    <property type="entry name" value="Methyltransf_2"/>
    <property type="match status" value="1"/>
</dbReference>
<dbReference type="Proteomes" id="UP000593566">
    <property type="component" value="Unassembled WGS sequence"/>
</dbReference>
<dbReference type="InterPro" id="IPR012967">
    <property type="entry name" value="COMT_dimerisation"/>
</dbReference>
<dbReference type="GeneID" id="59334786"/>
<evidence type="ECO:0000259" key="6">
    <source>
        <dbReference type="Pfam" id="PF08100"/>
    </source>
</evidence>
<reference evidence="7 8" key="1">
    <citation type="journal article" date="2020" name="Genomics">
        <title>Complete, high-quality genomes from long-read metagenomic sequencing of two wolf lichen thalli reveals enigmatic genome architecture.</title>
        <authorList>
            <person name="McKenzie S.K."/>
            <person name="Walston R.F."/>
            <person name="Allen J.L."/>
        </authorList>
    </citation>
    <scope>NUCLEOTIDE SEQUENCE [LARGE SCALE GENOMIC DNA]</scope>
    <source>
        <strain evidence="7">WasteWater1</strain>
    </source>
</reference>
<protein>
    <recommendedName>
        <fullName evidence="9">O-methyltransferase domain-containing protein</fullName>
    </recommendedName>
</protein>
<dbReference type="InterPro" id="IPR036390">
    <property type="entry name" value="WH_DNA-bd_sf"/>
</dbReference>
<feature type="domain" description="O-methyltransferase C-terminal" evidence="5">
    <location>
        <begin position="229"/>
        <end position="371"/>
    </location>
</feature>
<dbReference type="GO" id="GO:0032259">
    <property type="term" value="P:methylation"/>
    <property type="evidence" value="ECO:0007669"/>
    <property type="project" value="UniProtKB-KW"/>
</dbReference>
<feature type="active site" description="Proton acceptor" evidence="4">
    <location>
        <position position="301"/>
    </location>
</feature>
<dbReference type="Pfam" id="PF08100">
    <property type="entry name" value="Dimerisation"/>
    <property type="match status" value="1"/>
</dbReference>
<dbReference type="RefSeq" id="XP_037147408.1">
    <property type="nucleotide sequence ID" value="XM_037297283.1"/>
</dbReference>
<dbReference type="AlphaFoldDB" id="A0A8H6C713"/>
<dbReference type="InterPro" id="IPR029063">
    <property type="entry name" value="SAM-dependent_MTases_sf"/>
</dbReference>
<evidence type="ECO:0000256" key="3">
    <source>
        <dbReference type="ARBA" id="ARBA00022691"/>
    </source>
</evidence>
<sequence length="394" mass="44001">MSVQARIDAVEKELQALSKDVANDEPARQRLVGVTQQATAMLETASETIWKLLLQPHLSASIRTAIEMGLIDALNKSESPRTATELASITGGDKLLIVRILRPLAATHMVIETGYETYVAGAVSKALAIPALSGGFKFLHDEGALCCNKMPEFLAQTDYKNPEGPMGVFQHAENTELQFFPWLMQNPAKINNFLTMLEGWRAGRAQWFEIFPIEDSLFKGAKEEYHDSALLVDVAGGFGYDIQTFKDRFPNQTGRLVLQDQPSIIDNVIELHPDIVRMKYDFFTEQPVKGARAYYFRSICHDWSDDKCRELLSNTVAAMEPGYSKILINDWVLPDTGSPLLPALMDIQMIIVLSGIERTQTQWKELLGSVGLEIVKFHSLGKEVEGLIEAVRKV</sequence>
<evidence type="ECO:0000256" key="4">
    <source>
        <dbReference type="PIRSR" id="PIRSR005739-1"/>
    </source>
</evidence>
<dbReference type="InterPro" id="IPR036388">
    <property type="entry name" value="WH-like_DNA-bd_sf"/>
</dbReference>
<dbReference type="GO" id="GO:0046983">
    <property type="term" value="F:protein dimerization activity"/>
    <property type="evidence" value="ECO:0007669"/>
    <property type="project" value="InterPro"/>
</dbReference>
<name>A0A8H6C713_9LECA</name>
<keyword evidence="2" id="KW-0808">Transferase</keyword>
<evidence type="ECO:0000313" key="8">
    <source>
        <dbReference type="Proteomes" id="UP000593566"/>
    </source>
</evidence>
<dbReference type="PANTHER" id="PTHR43712:SF1">
    <property type="entry name" value="HYPOTHETICAL O-METHYLTRANSFERASE (EUROFUNG)-RELATED"/>
    <property type="match status" value="1"/>
</dbReference>
<keyword evidence="8" id="KW-1185">Reference proteome</keyword>
<dbReference type="Gene3D" id="3.40.50.150">
    <property type="entry name" value="Vaccinia Virus protein VP39"/>
    <property type="match status" value="1"/>
</dbReference>
<dbReference type="Gene3D" id="1.10.10.10">
    <property type="entry name" value="Winged helix-like DNA-binding domain superfamily/Winged helix DNA-binding domain"/>
    <property type="match status" value="1"/>
</dbReference>
<keyword evidence="3" id="KW-0949">S-adenosyl-L-methionine</keyword>
<proteinExistence type="predicted"/>
<dbReference type="InterPro" id="IPR016461">
    <property type="entry name" value="COMT-like"/>
</dbReference>
<organism evidence="7 8">
    <name type="scientific">Letharia lupina</name>
    <dbReference type="NCBI Taxonomy" id="560253"/>
    <lineage>
        <taxon>Eukaryota</taxon>
        <taxon>Fungi</taxon>
        <taxon>Dikarya</taxon>
        <taxon>Ascomycota</taxon>
        <taxon>Pezizomycotina</taxon>
        <taxon>Lecanoromycetes</taxon>
        <taxon>OSLEUM clade</taxon>
        <taxon>Lecanoromycetidae</taxon>
        <taxon>Lecanorales</taxon>
        <taxon>Lecanorineae</taxon>
        <taxon>Parmeliaceae</taxon>
        <taxon>Letharia</taxon>
    </lineage>
</organism>
<evidence type="ECO:0000256" key="1">
    <source>
        <dbReference type="ARBA" id="ARBA00022603"/>
    </source>
</evidence>
<feature type="domain" description="O-methyltransferase dimerisation" evidence="6">
    <location>
        <begin position="50"/>
        <end position="127"/>
    </location>
</feature>
<evidence type="ECO:0000313" key="7">
    <source>
        <dbReference type="EMBL" id="KAF6217973.1"/>
    </source>
</evidence>
<evidence type="ECO:0000256" key="2">
    <source>
        <dbReference type="ARBA" id="ARBA00022679"/>
    </source>
</evidence>
<gene>
    <name evidence="7" type="ORF">HO133_006385</name>
</gene>
<dbReference type="EMBL" id="JACCJB010000024">
    <property type="protein sequence ID" value="KAF6217973.1"/>
    <property type="molecule type" value="Genomic_DNA"/>
</dbReference>
<dbReference type="SUPFAM" id="SSF53335">
    <property type="entry name" value="S-adenosyl-L-methionine-dependent methyltransferases"/>
    <property type="match status" value="1"/>
</dbReference>
<keyword evidence="1" id="KW-0489">Methyltransferase</keyword>
<dbReference type="SUPFAM" id="SSF46785">
    <property type="entry name" value="Winged helix' DNA-binding domain"/>
    <property type="match status" value="1"/>
</dbReference>